<dbReference type="AlphaFoldDB" id="A0A9P8P0F9"/>
<evidence type="ECO:0000256" key="5">
    <source>
        <dbReference type="ARBA" id="ARBA00019258"/>
    </source>
</evidence>
<dbReference type="EMBL" id="JAEUBE010000378">
    <property type="protein sequence ID" value="KAH3662399.1"/>
    <property type="molecule type" value="Genomic_DNA"/>
</dbReference>
<accession>A0A9P8P0F9</accession>
<evidence type="ECO:0000313" key="8">
    <source>
        <dbReference type="EMBL" id="KAH3662399.1"/>
    </source>
</evidence>
<evidence type="ECO:0000256" key="7">
    <source>
        <dbReference type="ARBA" id="ARBA00023128"/>
    </source>
</evidence>
<evidence type="ECO:0000256" key="1">
    <source>
        <dbReference type="ARBA" id="ARBA00002412"/>
    </source>
</evidence>
<dbReference type="Pfam" id="PF12921">
    <property type="entry name" value="ATP13"/>
    <property type="match status" value="1"/>
</dbReference>
<comment type="subunit">
    <text evidence="4">Binds to the 5'UTR of the OLI1 mRNA.</text>
</comment>
<evidence type="ECO:0000256" key="3">
    <source>
        <dbReference type="ARBA" id="ARBA00009790"/>
    </source>
</evidence>
<organism evidence="8 9">
    <name type="scientific">Ogataea philodendri</name>
    <dbReference type="NCBI Taxonomy" id="1378263"/>
    <lineage>
        <taxon>Eukaryota</taxon>
        <taxon>Fungi</taxon>
        <taxon>Dikarya</taxon>
        <taxon>Ascomycota</taxon>
        <taxon>Saccharomycotina</taxon>
        <taxon>Pichiomycetes</taxon>
        <taxon>Pichiales</taxon>
        <taxon>Pichiaceae</taxon>
        <taxon>Ogataea</taxon>
    </lineage>
</organism>
<gene>
    <name evidence="8" type="ORF">OGAPHI_005651</name>
</gene>
<evidence type="ECO:0000256" key="6">
    <source>
        <dbReference type="ARBA" id="ARBA00022946"/>
    </source>
</evidence>
<comment type="function">
    <text evidence="1">Required for translation of the mitochondrial OLI1 transcript coding for the mitochondrial ATP synthase subunit 9.</text>
</comment>
<reference evidence="8" key="1">
    <citation type="journal article" date="2021" name="Open Biol.">
        <title>Shared evolutionary footprints suggest mitochondrial oxidative damage underlies multiple complex I losses in fungi.</title>
        <authorList>
            <person name="Schikora-Tamarit M.A."/>
            <person name="Marcet-Houben M."/>
            <person name="Nosek J."/>
            <person name="Gabaldon T."/>
        </authorList>
    </citation>
    <scope>NUCLEOTIDE SEQUENCE</scope>
    <source>
        <strain evidence="8">CBS6075</strain>
    </source>
</reference>
<name>A0A9P8P0F9_9ASCO</name>
<sequence length="571" mass="66445">MFPQKLGHVRHYARAVKLVRSGNDKKVPVVNYDDVSSLRSYLQRLDLNLLKPQRTRGDLSFKFTGQNLVKEMYDSLALYENPQPAEHKVDSQPARTRQSLQKLRAALQSRDETFLYGYLRRELWSKDAILVFGHLSPLEVSLIVRKLTDLMKNVIKWHISELQYISRVTNDSDMNRVLRTKSETFTGISKILRNLGKSHQFSTIDYEKIVDFYVNNLRYKSAIEMIAELEQNIKSGNEKLYFTRSLWNNKLKLLGHGDEKLWKLNRFSYKQAEVETIPRKYKYPHHGSTVQELLAEYEASGVLPNMEIYQTIALCLGRSGDIEFLQSLLDRVWGISSDSEPLFHPGQVLYPTSDFLEKILVAFTYNGQFLKGLVVCMNLIQKYKLDSNSARRFWTGSLRSCGITTKNIQRDLQHALWEQGADEEVYNQKEFELQHEMMDLLWTNAIGMVGSPSKEMIKIRLQYSSLDSLMKDLPQVHSMALNETNNGTASEAIYNESILTRYLNTCRIKLQQLHKYYEAEQVIKRFAVSKNMESELLARLRRSQQLYLRSNIEKVQQKIIDDDDDDGFGIW</sequence>
<dbReference type="Proteomes" id="UP000769157">
    <property type="component" value="Unassembled WGS sequence"/>
</dbReference>
<evidence type="ECO:0000256" key="4">
    <source>
        <dbReference type="ARBA" id="ARBA00011657"/>
    </source>
</evidence>
<comment type="subcellular location">
    <subcellularLocation>
        <location evidence="2">Mitochondrion</location>
    </subcellularLocation>
</comment>
<dbReference type="GeneID" id="70237615"/>
<comment type="caution">
    <text evidence="8">The sequence shown here is derived from an EMBL/GenBank/DDBJ whole genome shotgun (WGS) entry which is preliminary data.</text>
</comment>
<keyword evidence="6" id="KW-0809">Transit peptide</keyword>
<dbReference type="RefSeq" id="XP_046059488.1">
    <property type="nucleotide sequence ID" value="XM_046206855.1"/>
</dbReference>
<dbReference type="InterPro" id="IPR024319">
    <property type="entry name" value="ATPase_expression_mit"/>
</dbReference>
<protein>
    <recommendedName>
        <fullName evidence="5">ATPase expression protein 2, mitochondrial</fullName>
    </recommendedName>
</protein>
<evidence type="ECO:0000256" key="2">
    <source>
        <dbReference type="ARBA" id="ARBA00004173"/>
    </source>
</evidence>
<proteinExistence type="inferred from homology"/>
<keyword evidence="7" id="KW-0496">Mitochondrion</keyword>
<keyword evidence="9" id="KW-1185">Reference proteome</keyword>
<dbReference type="OrthoDB" id="3996428at2759"/>
<comment type="similarity">
    <text evidence="3">Belongs to the AEP2 family.</text>
</comment>
<reference evidence="8" key="2">
    <citation type="submission" date="2021-01" db="EMBL/GenBank/DDBJ databases">
        <authorList>
            <person name="Schikora-Tamarit M.A."/>
        </authorList>
    </citation>
    <scope>NUCLEOTIDE SEQUENCE</scope>
    <source>
        <strain evidence="8">CBS6075</strain>
    </source>
</reference>
<dbReference type="GO" id="GO:0005739">
    <property type="term" value="C:mitochondrion"/>
    <property type="evidence" value="ECO:0007669"/>
    <property type="project" value="UniProtKB-SubCell"/>
</dbReference>
<evidence type="ECO:0000313" key="9">
    <source>
        <dbReference type="Proteomes" id="UP000769157"/>
    </source>
</evidence>